<dbReference type="Ensembl" id="ENSVKKT00000016656.1">
    <property type="protein sequence ID" value="ENSVKKP00000016263.1"/>
    <property type="gene ID" value="ENSVKKG00000011084.1"/>
</dbReference>
<dbReference type="InterPro" id="IPR003006">
    <property type="entry name" value="Ig/MHC_CS"/>
</dbReference>
<organism evidence="3 4">
    <name type="scientific">Varanus komodoensis</name>
    <name type="common">Komodo dragon</name>
    <dbReference type="NCBI Taxonomy" id="61221"/>
    <lineage>
        <taxon>Eukaryota</taxon>
        <taxon>Metazoa</taxon>
        <taxon>Chordata</taxon>
        <taxon>Craniata</taxon>
        <taxon>Vertebrata</taxon>
        <taxon>Euteleostomi</taxon>
        <taxon>Lepidosauria</taxon>
        <taxon>Squamata</taxon>
        <taxon>Bifurcata</taxon>
        <taxon>Unidentata</taxon>
        <taxon>Episquamata</taxon>
        <taxon>Toxicofera</taxon>
        <taxon>Anguimorpha</taxon>
        <taxon>Paleoanguimorpha</taxon>
        <taxon>Varanoidea</taxon>
        <taxon>Varanidae</taxon>
        <taxon>Varanus</taxon>
    </lineage>
</organism>
<feature type="domain" description="Ig-like" evidence="2">
    <location>
        <begin position="7"/>
        <end position="106"/>
    </location>
</feature>
<dbReference type="PROSITE" id="PS00290">
    <property type="entry name" value="IG_MHC"/>
    <property type="match status" value="1"/>
</dbReference>
<dbReference type="Proteomes" id="UP000694545">
    <property type="component" value="Unplaced"/>
</dbReference>
<evidence type="ECO:0000256" key="1">
    <source>
        <dbReference type="ARBA" id="ARBA00023319"/>
    </source>
</evidence>
<evidence type="ECO:0000313" key="3">
    <source>
        <dbReference type="Ensembl" id="ENSVKKP00000016263.1"/>
    </source>
</evidence>
<evidence type="ECO:0000259" key="2">
    <source>
        <dbReference type="PROSITE" id="PS50835"/>
    </source>
</evidence>
<proteinExistence type="predicted"/>
<reference evidence="3" key="2">
    <citation type="submission" date="2025-09" db="UniProtKB">
        <authorList>
            <consortium name="Ensembl"/>
        </authorList>
    </citation>
    <scope>IDENTIFICATION</scope>
</reference>
<dbReference type="OMA" id="QLNAHET"/>
<reference evidence="3" key="1">
    <citation type="submission" date="2025-08" db="UniProtKB">
        <authorList>
            <consortium name="Ensembl"/>
        </authorList>
    </citation>
    <scope>IDENTIFICATION</scope>
</reference>
<name>A0A8D2Q3E8_VARKO</name>
<accession>A0A8D2Q3E8</accession>
<evidence type="ECO:0000313" key="4">
    <source>
        <dbReference type="Proteomes" id="UP000694545"/>
    </source>
</evidence>
<dbReference type="Gene3D" id="2.60.40.10">
    <property type="entry name" value="Immunoglobulins"/>
    <property type="match status" value="1"/>
</dbReference>
<dbReference type="InterPro" id="IPR036179">
    <property type="entry name" value="Ig-like_dom_sf"/>
</dbReference>
<dbReference type="CDD" id="cd05768">
    <property type="entry name" value="IgC1_CH3_IgAGD_CH4_IgAEM"/>
    <property type="match status" value="1"/>
</dbReference>
<dbReference type="FunFam" id="2.60.40.10:FF:000463">
    <property type="entry name" value="Immunoglobulin heavy constant gamma 1"/>
    <property type="match status" value="1"/>
</dbReference>
<dbReference type="InterPro" id="IPR003597">
    <property type="entry name" value="Ig_C1-set"/>
</dbReference>
<keyword evidence="4" id="KW-1185">Reference proteome</keyword>
<dbReference type="InterPro" id="IPR013783">
    <property type="entry name" value="Ig-like_fold"/>
</dbReference>
<dbReference type="InterPro" id="IPR007110">
    <property type="entry name" value="Ig-like_dom"/>
</dbReference>
<dbReference type="PANTHER" id="PTHR23411">
    <property type="entry name" value="TAPASIN"/>
    <property type="match status" value="1"/>
</dbReference>
<sequence>GKSSFPPSVYILPPSELTLKEIGTLTCLVKGFYPGDIFVQWLHNDQPVSDEDYFTSKPTMESKTPERFFAYSMLNINPQNWRSGDMYSCLVAHEALPINTTQKAVDNQFPLECYGKQHFLENSTHSSLPSISMVFQWMLNA</sequence>
<dbReference type="SMART" id="SM00407">
    <property type="entry name" value="IGc1"/>
    <property type="match status" value="1"/>
</dbReference>
<dbReference type="Pfam" id="PF07654">
    <property type="entry name" value="C1-set"/>
    <property type="match status" value="1"/>
</dbReference>
<dbReference type="PROSITE" id="PS50835">
    <property type="entry name" value="IG_LIKE"/>
    <property type="match status" value="1"/>
</dbReference>
<keyword evidence="1" id="KW-0393">Immunoglobulin domain</keyword>
<dbReference type="AlphaFoldDB" id="A0A8D2Q3E8"/>
<dbReference type="SUPFAM" id="SSF48726">
    <property type="entry name" value="Immunoglobulin"/>
    <property type="match status" value="1"/>
</dbReference>
<dbReference type="InterPro" id="IPR050380">
    <property type="entry name" value="Immune_Resp_Modulators"/>
</dbReference>
<protein>
    <recommendedName>
        <fullName evidence="2">Ig-like domain-containing protein</fullName>
    </recommendedName>
</protein>